<dbReference type="EMBL" id="MU790548">
    <property type="protein sequence ID" value="KAJ3998951.1"/>
    <property type="molecule type" value="Genomic_DNA"/>
</dbReference>
<dbReference type="SMART" id="SM00696">
    <property type="entry name" value="DM9"/>
    <property type="match status" value="1"/>
</dbReference>
<evidence type="ECO:0000313" key="1">
    <source>
        <dbReference type="EMBL" id="KAJ3998951.1"/>
    </source>
</evidence>
<dbReference type="PANTHER" id="PTHR31649:SF1">
    <property type="entry name" value="FARNESOIC ACID O-METHYL TRANSFERASE DOMAIN-CONTAINING PROTEIN"/>
    <property type="match status" value="1"/>
</dbReference>
<dbReference type="Proteomes" id="UP001163828">
    <property type="component" value="Unassembled WGS sequence"/>
</dbReference>
<accession>A0ABQ8QKC3</accession>
<dbReference type="PANTHER" id="PTHR31649">
    <property type="entry name" value="AGAP009604-PA"/>
    <property type="match status" value="1"/>
</dbReference>
<proteinExistence type="predicted"/>
<comment type="caution">
    <text evidence="1">The sequence shown here is derived from an EMBL/GenBank/DDBJ whole genome shotgun (WGS) entry which is preliminary data.</text>
</comment>
<protein>
    <submittedName>
        <fullName evidence="1">Uncharacterized protein</fullName>
    </submittedName>
</protein>
<reference evidence="1" key="1">
    <citation type="submission" date="2022-08" db="EMBL/GenBank/DDBJ databases">
        <authorList>
            <consortium name="DOE Joint Genome Institute"/>
            <person name="Min B."/>
            <person name="Riley R."/>
            <person name="Sierra-Patev S."/>
            <person name="Naranjo-Ortiz M."/>
            <person name="Looney B."/>
            <person name="Konkel Z."/>
            <person name="Slot J.C."/>
            <person name="Sakamoto Y."/>
            <person name="Steenwyk J.L."/>
            <person name="Rokas A."/>
            <person name="Carro J."/>
            <person name="Camarero S."/>
            <person name="Ferreira P."/>
            <person name="Molpeceres G."/>
            <person name="Ruiz-Duenas F.J."/>
            <person name="Serrano A."/>
            <person name="Henrissat B."/>
            <person name="Drula E."/>
            <person name="Hughes K.W."/>
            <person name="Mata J.L."/>
            <person name="Ishikawa N.K."/>
            <person name="Vargas-Isla R."/>
            <person name="Ushijima S."/>
            <person name="Smith C.A."/>
            <person name="Ahrendt S."/>
            <person name="Andreopoulos W."/>
            <person name="He G."/>
            <person name="Labutti K."/>
            <person name="Lipzen A."/>
            <person name="Ng V."/>
            <person name="Sandor L."/>
            <person name="Barry K."/>
            <person name="Martinez A.T."/>
            <person name="Xiao Y."/>
            <person name="Gibbons J.G."/>
            <person name="Terashima K."/>
            <person name="Hibbett D.S."/>
            <person name="Grigoriev I.V."/>
        </authorList>
    </citation>
    <scope>NUCLEOTIDE SEQUENCE</scope>
    <source>
        <strain evidence="1">TFB10827</strain>
    </source>
</reference>
<gene>
    <name evidence="1" type="ORF">F5050DRAFT_1798123</name>
</gene>
<name>A0ABQ8QKC3_9AGAR</name>
<keyword evidence="2" id="KW-1185">Reference proteome</keyword>
<sequence>MNFPEIPSQEHAMQASLPAYSYMPLQAPYSGYRIPLNENSTFPPALHPFSYDADGVSPIFIGSAILPSSVHPCKIVPALDPKCMFPYGGREHHHRGRYDLLPFDANTMECVPTSHGQIPAGRRPVGGGYEDNGNKLYHGIATVGGVRVPGKTGPHLGGCNVSFAGQEHIIHENYDILCWKF</sequence>
<dbReference type="Pfam" id="PF11901">
    <property type="entry name" value="DM9"/>
    <property type="match status" value="1"/>
</dbReference>
<organism evidence="1 2">
    <name type="scientific">Lentinula boryana</name>
    <dbReference type="NCBI Taxonomy" id="40481"/>
    <lineage>
        <taxon>Eukaryota</taxon>
        <taxon>Fungi</taxon>
        <taxon>Dikarya</taxon>
        <taxon>Basidiomycota</taxon>
        <taxon>Agaricomycotina</taxon>
        <taxon>Agaricomycetes</taxon>
        <taxon>Agaricomycetidae</taxon>
        <taxon>Agaricales</taxon>
        <taxon>Marasmiineae</taxon>
        <taxon>Omphalotaceae</taxon>
        <taxon>Lentinula</taxon>
    </lineage>
</organism>
<dbReference type="InterPro" id="IPR006616">
    <property type="entry name" value="DM9_repeat"/>
</dbReference>
<evidence type="ECO:0000313" key="2">
    <source>
        <dbReference type="Proteomes" id="UP001163828"/>
    </source>
</evidence>